<name>A0A1D7TX07_9HYPH</name>
<dbReference type="PANTHER" id="PTHR33164:SF57">
    <property type="entry name" value="MARR-FAMILY TRANSCRIPTIONAL REGULATOR"/>
    <property type="match status" value="1"/>
</dbReference>
<dbReference type="Pfam" id="PF12802">
    <property type="entry name" value="MarR_2"/>
    <property type="match status" value="1"/>
</dbReference>
<sequence length="154" mass="17102">MPAVSDEPLVLARFLPYRFSILAERISRAFGARYGAAFGLGIPEWRVMAVLGELNRCSTKEIIARTEMDPVKVSRAAGRLVDLGLVQQKPHPEDKRAQMLNLTRKGGDVYGRILPMARALEAEFTSVLDAEERRALDVILTKLHVSAGRLQETS</sequence>
<protein>
    <recommendedName>
        <fullName evidence="1">HTH marR-type domain-containing protein</fullName>
    </recommendedName>
</protein>
<dbReference type="InterPro" id="IPR039422">
    <property type="entry name" value="MarR/SlyA-like"/>
</dbReference>
<gene>
    <name evidence="2" type="ORF">BHK69_03345</name>
</gene>
<reference evidence="2 3" key="1">
    <citation type="journal article" date="2015" name="Antonie Van Leeuwenhoek">
        <title>Bosea vaviloviae sp. nov., a new species of slow-growing rhizobia isolated from nodules of the relict species Vavilovia formosa (Stev.) Fed.</title>
        <authorList>
            <person name="Safronova V.I."/>
            <person name="Kuznetsova I.G."/>
            <person name="Sazanova A.L."/>
            <person name="Kimeklis A.K."/>
            <person name="Belimov A.A."/>
            <person name="Andronov E.E."/>
            <person name="Pinaev A.G."/>
            <person name="Chizhevskaya E.P."/>
            <person name="Pukhaev A.R."/>
            <person name="Popov K.P."/>
            <person name="Willems A."/>
            <person name="Tikhonovich I.A."/>
        </authorList>
    </citation>
    <scope>NUCLEOTIDE SEQUENCE [LARGE SCALE GENOMIC DNA]</scope>
    <source>
        <strain evidence="2 3">Vaf18</strain>
    </source>
</reference>
<dbReference type="SMART" id="SM00347">
    <property type="entry name" value="HTH_MARR"/>
    <property type="match status" value="1"/>
</dbReference>
<dbReference type="Gene3D" id="1.10.10.10">
    <property type="entry name" value="Winged helix-like DNA-binding domain superfamily/Winged helix DNA-binding domain"/>
    <property type="match status" value="1"/>
</dbReference>
<proteinExistence type="predicted"/>
<dbReference type="InterPro" id="IPR000835">
    <property type="entry name" value="HTH_MarR-typ"/>
</dbReference>
<dbReference type="PROSITE" id="PS50995">
    <property type="entry name" value="HTH_MARR_2"/>
    <property type="match status" value="1"/>
</dbReference>
<evidence type="ECO:0000313" key="3">
    <source>
        <dbReference type="Proteomes" id="UP000094969"/>
    </source>
</evidence>
<evidence type="ECO:0000313" key="2">
    <source>
        <dbReference type="EMBL" id="AOO79646.1"/>
    </source>
</evidence>
<dbReference type="GO" id="GO:0003700">
    <property type="term" value="F:DNA-binding transcription factor activity"/>
    <property type="evidence" value="ECO:0007669"/>
    <property type="project" value="InterPro"/>
</dbReference>
<dbReference type="SUPFAM" id="SSF46785">
    <property type="entry name" value="Winged helix' DNA-binding domain"/>
    <property type="match status" value="1"/>
</dbReference>
<dbReference type="GO" id="GO:0006950">
    <property type="term" value="P:response to stress"/>
    <property type="evidence" value="ECO:0007669"/>
    <property type="project" value="TreeGrafter"/>
</dbReference>
<feature type="domain" description="HTH marR-type" evidence="1">
    <location>
        <begin position="16"/>
        <end position="145"/>
    </location>
</feature>
<dbReference type="InterPro" id="IPR036390">
    <property type="entry name" value="WH_DNA-bd_sf"/>
</dbReference>
<evidence type="ECO:0000259" key="1">
    <source>
        <dbReference type="PROSITE" id="PS50995"/>
    </source>
</evidence>
<organism evidence="2 3">
    <name type="scientific">Bosea vaviloviae</name>
    <dbReference type="NCBI Taxonomy" id="1526658"/>
    <lineage>
        <taxon>Bacteria</taxon>
        <taxon>Pseudomonadati</taxon>
        <taxon>Pseudomonadota</taxon>
        <taxon>Alphaproteobacteria</taxon>
        <taxon>Hyphomicrobiales</taxon>
        <taxon>Boseaceae</taxon>
        <taxon>Bosea</taxon>
    </lineage>
</organism>
<dbReference type="PRINTS" id="PR00598">
    <property type="entry name" value="HTHMARR"/>
</dbReference>
<dbReference type="Proteomes" id="UP000094969">
    <property type="component" value="Chromosome"/>
</dbReference>
<keyword evidence="3" id="KW-1185">Reference proteome</keyword>
<dbReference type="EMBL" id="CP017147">
    <property type="protein sequence ID" value="AOO79646.1"/>
    <property type="molecule type" value="Genomic_DNA"/>
</dbReference>
<dbReference type="STRING" id="1526658.BHK69_03345"/>
<dbReference type="InterPro" id="IPR036388">
    <property type="entry name" value="WH-like_DNA-bd_sf"/>
</dbReference>
<dbReference type="AlphaFoldDB" id="A0A1D7TX07"/>
<dbReference type="KEGG" id="bvv:BHK69_03345"/>
<accession>A0A1D7TX07</accession>
<dbReference type="PANTHER" id="PTHR33164">
    <property type="entry name" value="TRANSCRIPTIONAL REGULATOR, MARR FAMILY"/>
    <property type="match status" value="1"/>
</dbReference>